<keyword evidence="2" id="KW-1185">Reference proteome</keyword>
<organism evidence="1 2">
    <name type="scientific">Acaulospora colombiana</name>
    <dbReference type="NCBI Taxonomy" id="27376"/>
    <lineage>
        <taxon>Eukaryota</taxon>
        <taxon>Fungi</taxon>
        <taxon>Fungi incertae sedis</taxon>
        <taxon>Mucoromycota</taxon>
        <taxon>Glomeromycotina</taxon>
        <taxon>Glomeromycetes</taxon>
        <taxon>Diversisporales</taxon>
        <taxon>Acaulosporaceae</taxon>
        <taxon>Acaulospora</taxon>
    </lineage>
</organism>
<accession>A0ACA9MRF1</accession>
<dbReference type="EMBL" id="CAJVPT010013965">
    <property type="protein sequence ID" value="CAG8600407.1"/>
    <property type="molecule type" value="Genomic_DNA"/>
</dbReference>
<name>A0ACA9MRF1_9GLOM</name>
<evidence type="ECO:0000313" key="1">
    <source>
        <dbReference type="EMBL" id="CAG8600407.1"/>
    </source>
</evidence>
<evidence type="ECO:0000313" key="2">
    <source>
        <dbReference type="Proteomes" id="UP000789525"/>
    </source>
</evidence>
<proteinExistence type="predicted"/>
<reference evidence="1" key="1">
    <citation type="submission" date="2021-06" db="EMBL/GenBank/DDBJ databases">
        <authorList>
            <person name="Kallberg Y."/>
            <person name="Tangrot J."/>
            <person name="Rosling A."/>
        </authorList>
    </citation>
    <scope>NUCLEOTIDE SEQUENCE</scope>
    <source>
        <strain evidence="1">CL356</strain>
    </source>
</reference>
<sequence length="246" mass="28095">MKMDVSTNLEAQKSKYPSINVEKPIPLQFDLGLLAGFDTNAMDEGSLRNNTDSYLKECTRDNTQLLINQIFQLPIDFSQNIGVLAELPEPTTVIPREKPVPKPKPLTRWEKFARSKGIKHRRKDKMIFDKASGEWVPRWGYKGANDDGANDWLIPVPNNADPFEDQFAKLREAKKERILKNEKRRRRNAEEAQAMLQPPTNNSDTRTARKLELQRQIATSKTATASYGRFDEPLEGEPKMKGVKGK</sequence>
<comment type="caution">
    <text evidence="1">The sequence shown here is derived from an EMBL/GenBank/DDBJ whole genome shotgun (WGS) entry which is preliminary data.</text>
</comment>
<gene>
    <name evidence="1" type="ORF">ACOLOM_LOCUS6658</name>
</gene>
<protein>
    <submittedName>
        <fullName evidence="1">2177_t:CDS:1</fullName>
    </submittedName>
</protein>
<feature type="non-terminal residue" evidence="1">
    <location>
        <position position="246"/>
    </location>
</feature>
<dbReference type="Proteomes" id="UP000789525">
    <property type="component" value="Unassembled WGS sequence"/>
</dbReference>